<dbReference type="InterPro" id="IPR001245">
    <property type="entry name" value="Ser-Thr/Tyr_kinase_cat_dom"/>
</dbReference>
<keyword evidence="10 14" id="KW-0067">ATP-binding</keyword>
<proteinExistence type="predicted"/>
<feature type="region of interest" description="Disordered" evidence="15">
    <location>
        <begin position="658"/>
        <end position="687"/>
    </location>
</feature>
<name>A0A835HXH1_9MAGN</name>
<feature type="chain" id="PRO_5032732565" description="Cysteine-rich receptor-like protein kinase 10" evidence="16">
    <location>
        <begin position="34"/>
        <end position="687"/>
    </location>
</feature>
<dbReference type="InterPro" id="IPR017441">
    <property type="entry name" value="Protein_kinase_ATP_BS"/>
</dbReference>
<dbReference type="CDD" id="cd23509">
    <property type="entry name" value="Gnk2-like"/>
    <property type="match status" value="2"/>
</dbReference>
<dbReference type="SUPFAM" id="SSF56112">
    <property type="entry name" value="Protein kinase-like (PK-like)"/>
    <property type="match status" value="1"/>
</dbReference>
<dbReference type="FunFam" id="1.10.510.10:FF:000129">
    <property type="entry name" value="cysteine-rich receptor-like protein kinase 10"/>
    <property type="match status" value="1"/>
</dbReference>
<keyword evidence="11" id="KW-1133">Transmembrane helix</keyword>
<evidence type="ECO:0000259" key="17">
    <source>
        <dbReference type="PROSITE" id="PS50011"/>
    </source>
</evidence>
<evidence type="ECO:0000256" key="10">
    <source>
        <dbReference type="ARBA" id="ARBA00022840"/>
    </source>
</evidence>
<dbReference type="Pfam" id="PF07714">
    <property type="entry name" value="PK_Tyr_Ser-Thr"/>
    <property type="match status" value="1"/>
</dbReference>
<sequence>MMVHSIASLALNALHFLLFACFLLSDLATPTIAQTPLGSPLFERCNTAFNYTPNTPFATNLNLTLGSLAANVSLNGFYYTTEGTTADRVYGLLQCRGDISPQDCQICGNASTSAILRSCQFQKEAVIYYDNCWLRYAHYMFFSIASTDQSLFIMWNTNAVLNPSLFKQKVDLLMNNISSTAATNSLRFSTGVTDFMSAVSIYGLVQCTRDLSGTSCGSCLQRMINFNPRQCEGKQGCRVLSTSCNMRFEVRPFFQNSPPPIVIASPPPLASPPPPTNSTIGAPTEGRTNREGVVAIVITSTACVCLWSKNAQKRSVGDTEEEGAESVESLVFDLSTLRAATNNFSESLKLGEGGFGSVYKAKLFDGKQVAVKKLSKISGQGLEELKNEVVLVAKLLHRNLVRLLGFCLENEEKLLVYEYLPNGSLDQVLFVCFTLIDIIVIHIVEHVEESKRLFLDWEMRYRIIVGIAKGLLYLHQDSQIRIIHRDLKASNILLDEDMNPKISDFGLARLLCGSKIQAYTIHIAGTYGYMAPEYATLGKFSTKSDVFSFGVLVLEIVTGRKNSSFHNALNLLSYAWQHWTDGTTVEMMDKTLGDKWLTSEALKCIHIGLLCVQQEESNRPTMSEVILMLNSDSCTRCIPSQPAFFVRRSTNFNVASGSTIDTERDQSSTKVSQQSVNEVTISELEPR</sequence>
<evidence type="ECO:0000256" key="2">
    <source>
        <dbReference type="ARBA" id="ARBA00022527"/>
    </source>
</evidence>
<dbReference type="PANTHER" id="PTHR27002">
    <property type="entry name" value="RECEPTOR-LIKE SERINE/THREONINE-PROTEIN KINASE SD1-8"/>
    <property type="match status" value="1"/>
</dbReference>
<dbReference type="InterPro" id="IPR000719">
    <property type="entry name" value="Prot_kinase_dom"/>
</dbReference>
<keyword evidence="4" id="KW-0808">Transferase</keyword>
<dbReference type="OrthoDB" id="688481at2759"/>
<dbReference type="GO" id="GO:0005524">
    <property type="term" value="F:ATP binding"/>
    <property type="evidence" value="ECO:0007669"/>
    <property type="project" value="UniProtKB-UniRule"/>
</dbReference>
<reference evidence="19 20" key="1">
    <citation type="submission" date="2020-10" db="EMBL/GenBank/DDBJ databases">
        <title>The Coptis chinensis genome and diversification of protoberbering-type alkaloids.</title>
        <authorList>
            <person name="Wang B."/>
            <person name="Shu S."/>
            <person name="Song C."/>
            <person name="Liu Y."/>
        </authorList>
    </citation>
    <scope>NUCLEOTIDE SEQUENCE [LARGE SCALE GENOMIC DNA]</scope>
    <source>
        <strain evidence="19">HL-2020</strain>
        <tissue evidence="19">Leaf</tissue>
    </source>
</reference>
<organism evidence="19 20">
    <name type="scientific">Coptis chinensis</name>
    <dbReference type="NCBI Taxonomy" id="261450"/>
    <lineage>
        <taxon>Eukaryota</taxon>
        <taxon>Viridiplantae</taxon>
        <taxon>Streptophyta</taxon>
        <taxon>Embryophyta</taxon>
        <taxon>Tracheophyta</taxon>
        <taxon>Spermatophyta</taxon>
        <taxon>Magnoliopsida</taxon>
        <taxon>Ranunculales</taxon>
        <taxon>Ranunculaceae</taxon>
        <taxon>Coptidoideae</taxon>
        <taxon>Coptis</taxon>
    </lineage>
</organism>
<evidence type="ECO:0000256" key="15">
    <source>
        <dbReference type="SAM" id="MobiDB-lite"/>
    </source>
</evidence>
<dbReference type="FunFam" id="3.30.430.20:FF:000002">
    <property type="entry name" value="Cysteine-rich receptor-like protein kinase 10"/>
    <property type="match status" value="1"/>
</dbReference>
<dbReference type="GO" id="GO:0006950">
    <property type="term" value="P:response to stress"/>
    <property type="evidence" value="ECO:0007669"/>
    <property type="project" value="UniProtKB-ARBA"/>
</dbReference>
<evidence type="ECO:0000256" key="8">
    <source>
        <dbReference type="ARBA" id="ARBA00022741"/>
    </source>
</evidence>
<dbReference type="Gene3D" id="3.30.430.20">
    <property type="entry name" value="Gnk2 domain, C-X8-C-X2-C motif"/>
    <property type="match status" value="2"/>
</dbReference>
<dbReference type="Pfam" id="PF01657">
    <property type="entry name" value="Stress-antifung"/>
    <property type="match status" value="2"/>
</dbReference>
<accession>A0A835HXH1</accession>
<keyword evidence="20" id="KW-1185">Reference proteome</keyword>
<evidence type="ECO:0000256" key="14">
    <source>
        <dbReference type="PROSITE-ProRule" id="PRU10141"/>
    </source>
</evidence>
<keyword evidence="2" id="KW-0723">Serine/threonine-protein kinase</keyword>
<evidence type="ECO:0000313" key="20">
    <source>
        <dbReference type="Proteomes" id="UP000631114"/>
    </source>
</evidence>
<dbReference type="Proteomes" id="UP000631114">
    <property type="component" value="Unassembled WGS sequence"/>
</dbReference>
<evidence type="ECO:0000256" key="11">
    <source>
        <dbReference type="ARBA" id="ARBA00022989"/>
    </source>
</evidence>
<evidence type="ECO:0000256" key="16">
    <source>
        <dbReference type="SAM" id="SignalP"/>
    </source>
</evidence>
<dbReference type="PANTHER" id="PTHR27002:SF1040">
    <property type="entry name" value="OS07G0538400 PROTEIN"/>
    <property type="match status" value="1"/>
</dbReference>
<feature type="binding site" evidence="14">
    <location>
        <position position="373"/>
    </location>
    <ligand>
        <name>ATP</name>
        <dbReference type="ChEBI" id="CHEBI:30616"/>
    </ligand>
</feature>
<keyword evidence="9" id="KW-0418">Kinase</keyword>
<evidence type="ECO:0000256" key="4">
    <source>
        <dbReference type="ARBA" id="ARBA00022679"/>
    </source>
</evidence>
<feature type="signal peptide" evidence="16">
    <location>
        <begin position="1"/>
        <end position="33"/>
    </location>
</feature>
<dbReference type="Gene3D" id="1.10.510.10">
    <property type="entry name" value="Transferase(Phosphotransferase) domain 1"/>
    <property type="match status" value="1"/>
</dbReference>
<feature type="domain" description="Gnk2-homologous" evidence="18">
    <location>
        <begin position="38"/>
        <end position="141"/>
    </location>
</feature>
<dbReference type="SMART" id="SM00220">
    <property type="entry name" value="S_TKc"/>
    <property type="match status" value="1"/>
</dbReference>
<evidence type="ECO:0000256" key="7">
    <source>
        <dbReference type="ARBA" id="ARBA00022737"/>
    </source>
</evidence>
<dbReference type="FunFam" id="3.30.200.20:FF:000142">
    <property type="entry name" value="Cysteine-rich receptor-like protein kinase 10"/>
    <property type="match status" value="1"/>
</dbReference>
<evidence type="ECO:0000256" key="6">
    <source>
        <dbReference type="ARBA" id="ARBA00022729"/>
    </source>
</evidence>
<dbReference type="GO" id="GO:0004674">
    <property type="term" value="F:protein serine/threonine kinase activity"/>
    <property type="evidence" value="ECO:0007669"/>
    <property type="project" value="UniProtKB-KW"/>
</dbReference>
<keyword evidence="12" id="KW-0472">Membrane</keyword>
<dbReference type="PROSITE" id="PS00107">
    <property type="entry name" value="PROTEIN_KINASE_ATP"/>
    <property type="match status" value="1"/>
</dbReference>
<dbReference type="PROSITE" id="PS50011">
    <property type="entry name" value="PROTEIN_KINASE_DOM"/>
    <property type="match status" value="1"/>
</dbReference>
<feature type="domain" description="Gnk2-homologous" evidence="18">
    <location>
        <begin position="148"/>
        <end position="253"/>
    </location>
</feature>
<keyword evidence="8 14" id="KW-0547">Nucleotide-binding</keyword>
<evidence type="ECO:0000259" key="18">
    <source>
        <dbReference type="PROSITE" id="PS51473"/>
    </source>
</evidence>
<keyword evidence="13" id="KW-0325">Glycoprotein</keyword>
<dbReference type="InterPro" id="IPR011009">
    <property type="entry name" value="Kinase-like_dom_sf"/>
</dbReference>
<comment type="caution">
    <text evidence="19">The sequence shown here is derived from an EMBL/GenBank/DDBJ whole genome shotgun (WGS) entry which is preliminary data.</text>
</comment>
<evidence type="ECO:0000256" key="9">
    <source>
        <dbReference type="ARBA" id="ARBA00022777"/>
    </source>
</evidence>
<evidence type="ECO:0000313" key="19">
    <source>
        <dbReference type="EMBL" id="KAF9608750.1"/>
    </source>
</evidence>
<evidence type="ECO:0000256" key="3">
    <source>
        <dbReference type="ARBA" id="ARBA00022553"/>
    </source>
</evidence>
<evidence type="ECO:0000256" key="12">
    <source>
        <dbReference type="ARBA" id="ARBA00023136"/>
    </source>
</evidence>
<dbReference type="PROSITE" id="PS00108">
    <property type="entry name" value="PROTEIN_KINASE_ST"/>
    <property type="match status" value="1"/>
</dbReference>
<evidence type="ECO:0000256" key="13">
    <source>
        <dbReference type="ARBA" id="ARBA00023180"/>
    </source>
</evidence>
<evidence type="ECO:0008006" key="21">
    <source>
        <dbReference type="Google" id="ProtNLM"/>
    </source>
</evidence>
<dbReference type="PROSITE" id="PS51473">
    <property type="entry name" value="GNK2"/>
    <property type="match status" value="2"/>
</dbReference>
<protein>
    <recommendedName>
        <fullName evidence="21">Cysteine-rich receptor-like protein kinase 10</fullName>
    </recommendedName>
</protein>
<dbReference type="EMBL" id="JADFTS010000004">
    <property type="protein sequence ID" value="KAF9608750.1"/>
    <property type="molecule type" value="Genomic_DNA"/>
</dbReference>
<feature type="compositionally biased region" description="Polar residues" evidence="15">
    <location>
        <begin position="668"/>
        <end position="680"/>
    </location>
</feature>
<comment type="subcellular location">
    <subcellularLocation>
        <location evidence="1">Membrane</location>
        <topology evidence="1">Single-pass membrane protein</topology>
    </subcellularLocation>
</comment>
<dbReference type="CDD" id="cd14066">
    <property type="entry name" value="STKc_IRAK"/>
    <property type="match status" value="1"/>
</dbReference>
<evidence type="ECO:0000256" key="1">
    <source>
        <dbReference type="ARBA" id="ARBA00004167"/>
    </source>
</evidence>
<dbReference type="GO" id="GO:0005886">
    <property type="term" value="C:plasma membrane"/>
    <property type="evidence" value="ECO:0007669"/>
    <property type="project" value="TreeGrafter"/>
</dbReference>
<gene>
    <name evidence="19" type="ORF">IFM89_010882</name>
</gene>
<dbReference type="InterPro" id="IPR038408">
    <property type="entry name" value="GNK2_sf"/>
</dbReference>
<dbReference type="InterPro" id="IPR002902">
    <property type="entry name" value="GNK2"/>
</dbReference>
<feature type="domain" description="Protein kinase" evidence="17">
    <location>
        <begin position="344"/>
        <end position="644"/>
    </location>
</feature>
<keyword evidence="5" id="KW-0812">Transmembrane</keyword>
<dbReference type="AlphaFoldDB" id="A0A835HXH1"/>
<evidence type="ECO:0000256" key="5">
    <source>
        <dbReference type="ARBA" id="ARBA00022692"/>
    </source>
</evidence>
<dbReference type="Gene3D" id="3.30.200.20">
    <property type="entry name" value="Phosphorylase Kinase, domain 1"/>
    <property type="match status" value="1"/>
</dbReference>
<keyword evidence="6 16" id="KW-0732">Signal</keyword>
<keyword evidence="3" id="KW-0597">Phosphoprotein</keyword>
<keyword evidence="7" id="KW-0677">Repeat</keyword>
<dbReference type="InterPro" id="IPR008271">
    <property type="entry name" value="Ser/Thr_kinase_AS"/>
</dbReference>